<name>A0A8S5T1V6_9CAUD</name>
<protein>
    <submittedName>
        <fullName evidence="2">Uncharacterized protein</fullName>
    </submittedName>
</protein>
<reference evidence="2" key="1">
    <citation type="journal article" date="2021" name="Proc. Natl. Acad. Sci. U.S.A.">
        <title>A Catalog of Tens of Thousands of Viruses from Human Metagenomes Reveals Hidden Associations with Chronic Diseases.</title>
        <authorList>
            <person name="Tisza M.J."/>
            <person name="Buck C.B."/>
        </authorList>
    </citation>
    <scope>NUCLEOTIDE SEQUENCE</scope>
    <source>
        <strain evidence="2">Ctuch15</strain>
    </source>
</reference>
<feature type="transmembrane region" description="Helical" evidence="1">
    <location>
        <begin position="34"/>
        <end position="53"/>
    </location>
</feature>
<evidence type="ECO:0000313" key="2">
    <source>
        <dbReference type="EMBL" id="DAF57301.1"/>
    </source>
</evidence>
<evidence type="ECO:0000256" key="1">
    <source>
        <dbReference type="SAM" id="Phobius"/>
    </source>
</evidence>
<sequence length="54" mass="5567">MEQIGIGMILVGLTGILGATGKMIYKELGINDSIFAICGMIVIIGMVLTLIVAG</sequence>
<keyword evidence="1" id="KW-1133">Transmembrane helix</keyword>
<feature type="transmembrane region" description="Helical" evidence="1">
    <location>
        <begin position="6"/>
        <end position="25"/>
    </location>
</feature>
<dbReference type="EMBL" id="BK032731">
    <property type="protein sequence ID" value="DAF57301.1"/>
    <property type="molecule type" value="Genomic_DNA"/>
</dbReference>
<keyword evidence="1" id="KW-0472">Membrane</keyword>
<accession>A0A8S5T1V6</accession>
<organism evidence="2">
    <name type="scientific">Podoviridae sp. ctuch15</name>
    <dbReference type="NCBI Taxonomy" id="2827752"/>
    <lineage>
        <taxon>Viruses</taxon>
        <taxon>Duplodnaviria</taxon>
        <taxon>Heunggongvirae</taxon>
        <taxon>Uroviricota</taxon>
        <taxon>Caudoviricetes</taxon>
    </lineage>
</organism>
<proteinExistence type="predicted"/>
<keyword evidence="1" id="KW-0812">Transmembrane</keyword>